<dbReference type="AlphaFoldDB" id="M2PW69"/>
<feature type="compositionally biased region" description="Low complexity" evidence="1">
    <location>
        <begin position="106"/>
        <end position="122"/>
    </location>
</feature>
<dbReference type="HOGENOM" id="CLU_1844836_0_0_1"/>
<feature type="compositionally biased region" description="Pro residues" evidence="1">
    <location>
        <begin position="79"/>
        <end position="105"/>
    </location>
</feature>
<accession>M2PW69</accession>
<feature type="compositionally biased region" description="Low complexity" evidence="1">
    <location>
        <begin position="34"/>
        <end position="46"/>
    </location>
</feature>
<name>M2PW69_CERS8</name>
<evidence type="ECO:0000313" key="3">
    <source>
        <dbReference type="Proteomes" id="UP000016930"/>
    </source>
</evidence>
<feature type="region of interest" description="Disordered" evidence="1">
    <location>
        <begin position="72"/>
        <end position="122"/>
    </location>
</feature>
<organism evidence="2 3">
    <name type="scientific">Ceriporiopsis subvermispora (strain B)</name>
    <name type="common">White-rot fungus</name>
    <name type="synonym">Gelatoporia subvermispora</name>
    <dbReference type="NCBI Taxonomy" id="914234"/>
    <lineage>
        <taxon>Eukaryota</taxon>
        <taxon>Fungi</taxon>
        <taxon>Dikarya</taxon>
        <taxon>Basidiomycota</taxon>
        <taxon>Agaricomycotina</taxon>
        <taxon>Agaricomycetes</taxon>
        <taxon>Polyporales</taxon>
        <taxon>Gelatoporiaceae</taxon>
        <taxon>Gelatoporia</taxon>
    </lineage>
</organism>
<evidence type="ECO:0000313" key="2">
    <source>
        <dbReference type="EMBL" id="EMD41054.1"/>
    </source>
</evidence>
<feature type="region of interest" description="Disordered" evidence="1">
    <location>
        <begin position="1"/>
        <end position="53"/>
    </location>
</feature>
<dbReference type="EMBL" id="KB445792">
    <property type="protein sequence ID" value="EMD41054.1"/>
    <property type="molecule type" value="Genomic_DNA"/>
</dbReference>
<proteinExistence type="predicted"/>
<dbReference type="Proteomes" id="UP000016930">
    <property type="component" value="Unassembled WGS sequence"/>
</dbReference>
<feature type="compositionally biased region" description="Polar residues" evidence="1">
    <location>
        <begin position="1"/>
        <end position="10"/>
    </location>
</feature>
<evidence type="ECO:0000256" key="1">
    <source>
        <dbReference type="SAM" id="MobiDB-lite"/>
    </source>
</evidence>
<protein>
    <submittedName>
        <fullName evidence="2">Uncharacterized protein</fullName>
    </submittedName>
</protein>
<keyword evidence="3" id="KW-1185">Reference proteome</keyword>
<sequence>MGSAQAWTQGRRNENLHAVISPSLSHMCPPPTASPLSNVPRPSLSPVSPPSRPPAHPLLVFLPPWLLPPAIRSPSCPAAHPPPRLPPPLPRRPPLSHPHPPPPPRARSSSTTSNGAPAVGPALPVLGAAVLGALVTAAL</sequence>
<reference evidence="2 3" key="1">
    <citation type="journal article" date="2012" name="Proc. Natl. Acad. Sci. U.S.A.">
        <title>Comparative genomics of Ceriporiopsis subvermispora and Phanerochaete chrysosporium provide insight into selective ligninolysis.</title>
        <authorList>
            <person name="Fernandez-Fueyo E."/>
            <person name="Ruiz-Duenas F.J."/>
            <person name="Ferreira P."/>
            <person name="Floudas D."/>
            <person name="Hibbett D.S."/>
            <person name="Canessa P."/>
            <person name="Larrondo L.F."/>
            <person name="James T.Y."/>
            <person name="Seelenfreund D."/>
            <person name="Lobos S."/>
            <person name="Polanco R."/>
            <person name="Tello M."/>
            <person name="Honda Y."/>
            <person name="Watanabe T."/>
            <person name="Watanabe T."/>
            <person name="Ryu J.S."/>
            <person name="Kubicek C.P."/>
            <person name="Schmoll M."/>
            <person name="Gaskell J."/>
            <person name="Hammel K.E."/>
            <person name="St John F.J."/>
            <person name="Vanden Wymelenberg A."/>
            <person name="Sabat G."/>
            <person name="Splinter BonDurant S."/>
            <person name="Syed K."/>
            <person name="Yadav J.S."/>
            <person name="Doddapaneni H."/>
            <person name="Subramanian V."/>
            <person name="Lavin J.L."/>
            <person name="Oguiza J.A."/>
            <person name="Perez G."/>
            <person name="Pisabarro A.G."/>
            <person name="Ramirez L."/>
            <person name="Santoyo F."/>
            <person name="Master E."/>
            <person name="Coutinho P.M."/>
            <person name="Henrissat B."/>
            <person name="Lombard V."/>
            <person name="Magnuson J.K."/>
            <person name="Kuees U."/>
            <person name="Hori C."/>
            <person name="Igarashi K."/>
            <person name="Samejima M."/>
            <person name="Held B.W."/>
            <person name="Barry K.W."/>
            <person name="LaButti K.M."/>
            <person name="Lapidus A."/>
            <person name="Lindquist E.A."/>
            <person name="Lucas S.M."/>
            <person name="Riley R."/>
            <person name="Salamov A.A."/>
            <person name="Hoffmeister D."/>
            <person name="Schwenk D."/>
            <person name="Hadar Y."/>
            <person name="Yarden O."/>
            <person name="de Vries R.P."/>
            <person name="Wiebenga A."/>
            <person name="Stenlid J."/>
            <person name="Eastwood D."/>
            <person name="Grigoriev I.V."/>
            <person name="Berka R.M."/>
            <person name="Blanchette R.A."/>
            <person name="Kersten P."/>
            <person name="Martinez A.T."/>
            <person name="Vicuna R."/>
            <person name="Cullen D."/>
        </authorList>
    </citation>
    <scope>NUCLEOTIDE SEQUENCE [LARGE SCALE GENOMIC DNA]</scope>
    <source>
        <strain evidence="2 3">B</strain>
    </source>
</reference>
<gene>
    <name evidence="2" type="ORF">CERSUDRAFT_91810</name>
</gene>